<evidence type="ECO:0000256" key="1">
    <source>
        <dbReference type="SAM" id="MobiDB-lite"/>
    </source>
</evidence>
<proteinExistence type="predicted"/>
<name>A0A9Q3HJ50_9BASI</name>
<evidence type="ECO:0000313" key="3">
    <source>
        <dbReference type="Proteomes" id="UP000765509"/>
    </source>
</evidence>
<evidence type="ECO:0000313" key="2">
    <source>
        <dbReference type="EMBL" id="MBW0507338.1"/>
    </source>
</evidence>
<feature type="compositionally biased region" description="Pro residues" evidence="1">
    <location>
        <begin position="1"/>
        <end position="10"/>
    </location>
</feature>
<keyword evidence="3" id="KW-1185">Reference proteome</keyword>
<accession>A0A9Q3HJ50</accession>
<feature type="region of interest" description="Disordered" evidence="1">
    <location>
        <begin position="1"/>
        <end position="34"/>
    </location>
</feature>
<reference evidence="2" key="1">
    <citation type="submission" date="2021-03" db="EMBL/GenBank/DDBJ databases">
        <title>Draft genome sequence of rust myrtle Austropuccinia psidii MF-1, a brazilian biotype.</title>
        <authorList>
            <person name="Quecine M.C."/>
            <person name="Pachon D.M.R."/>
            <person name="Bonatelli M.L."/>
            <person name="Correr F.H."/>
            <person name="Franceschini L.M."/>
            <person name="Leite T.F."/>
            <person name="Margarido G.R.A."/>
            <person name="Almeida C.A."/>
            <person name="Ferrarezi J.A."/>
            <person name="Labate C.A."/>
        </authorList>
    </citation>
    <scope>NUCLEOTIDE SEQUENCE</scope>
    <source>
        <strain evidence="2">MF-1</strain>
    </source>
</reference>
<dbReference type="EMBL" id="AVOT02019645">
    <property type="protein sequence ID" value="MBW0507338.1"/>
    <property type="molecule type" value="Genomic_DNA"/>
</dbReference>
<dbReference type="Proteomes" id="UP000765509">
    <property type="component" value="Unassembled WGS sequence"/>
</dbReference>
<sequence length="103" mass="11924">MNPSPIPQPRTSPVLTSHQFTPCGQNQKKRKRSATKFFQRRECLPIRASREDPNVGKEVQDAISRLFRRVYRNNREVIVYANHRISPGTASEEMAAKLSWNED</sequence>
<comment type="caution">
    <text evidence="2">The sequence shown here is derived from an EMBL/GenBank/DDBJ whole genome shotgun (WGS) entry which is preliminary data.</text>
</comment>
<feature type="compositionally biased region" description="Polar residues" evidence="1">
    <location>
        <begin position="11"/>
        <end position="26"/>
    </location>
</feature>
<gene>
    <name evidence="2" type="ORF">O181_047053</name>
</gene>
<protein>
    <submittedName>
        <fullName evidence="2">Uncharacterized protein</fullName>
    </submittedName>
</protein>
<dbReference type="AlphaFoldDB" id="A0A9Q3HJ50"/>
<organism evidence="2 3">
    <name type="scientific">Austropuccinia psidii MF-1</name>
    <dbReference type="NCBI Taxonomy" id="1389203"/>
    <lineage>
        <taxon>Eukaryota</taxon>
        <taxon>Fungi</taxon>
        <taxon>Dikarya</taxon>
        <taxon>Basidiomycota</taxon>
        <taxon>Pucciniomycotina</taxon>
        <taxon>Pucciniomycetes</taxon>
        <taxon>Pucciniales</taxon>
        <taxon>Sphaerophragmiaceae</taxon>
        <taxon>Austropuccinia</taxon>
    </lineage>
</organism>